<dbReference type="SUPFAM" id="SSF52540">
    <property type="entry name" value="P-loop containing nucleoside triphosphate hydrolases"/>
    <property type="match status" value="1"/>
</dbReference>
<dbReference type="InterPro" id="IPR002586">
    <property type="entry name" value="CobQ/CobB/MinD/ParA_Nub-bd_dom"/>
</dbReference>
<comment type="caution">
    <text evidence="2">The sequence shown here is derived from an EMBL/GenBank/DDBJ whole genome shotgun (WGS) entry which is preliminary data.</text>
</comment>
<dbReference type="PIRSF" id="PIRSF009320">
    <property type="entry name" value="Nuc_binding_HP_1000"/>
    <property type="match status" value="1"/>
</dbReference>
<dbReference type="Proteomes" id="UP000297951">
    <property type="component" value="Unassembled WGS sequence"/>
</dbReference>
<evidence type="ECO:0000313" key="3">
    <source>
        <dbReference type="Proteomes" id="UP000297951"/>
    </source>
</evidence>
<dbReference type="PANTHER" id="PTHR13696:SF96">
    <property type="entry name" value="COBQ_COBB_MIND_PARA NUCLEOTIDE BINDING DOMAIN-CONTAINING PROTEIN"/>
    <property type="match status" value="1"/>
</dbReference>
<proteinExistence type="predicted"/>
<feature type="domain" description="CobQ/CobB/MinD/ParA nucleotide binding" evidence="1">
    <location>
        <begin position="4"/>
        <end position="181"/>
    </location>
</feature>
<dbReference type="CDD" id="cd02042">
    <property type="entry name" value="ParAB_family"/>
    <property type="match status" value="1"/>
</dbReference>
<dbReference type="Gene3D" id="3.40.50.300">
    <property type="entry name" value="P-loop containing nucleotide triphosphate hydrolases"/>
    <property type="match status" value="1"/>
</dbReference>
<evidence type="ECO:0000313" key="2">
    <source>
        <dbReference type="EMBL" id="TFU23373.1"/>
    </source>
</evidence>
<reference evidence="2 3" key="1">
    <citation type="submission" date="2019-03" db="EMBL/GenBank/DDBJ databases">
        <title>Diversity of the mouse oral microbiome.</title>
        <authorList>
            <person name="Joseph S."/>
            <person name="Aduse-Opoku J."/>
            <person name="Curtis M."/>
            <person name="Wade W."/>
            <person name="Hashim A."/>
        </authorList>
    </citation>
    <scope>NUCLEOTIDE SEQUENCE [LARGE SCALE GENOMIC DNA]</scope>
    <source>
        <strain evidence="3">irhom_31</strain>
    </source>
</reference>
<name>A0A4Y9F556_9MICC</name>
<evidence type="ECO:0000259" key="1">
    <source>
        <dbReference type="Pfam" id="PF01656"/>
    </source>
</evidence>
<dbReference type="EMBL" id="SPQC01000008">
    <property type="protein sequence ID" value="TFU23373.1"/>
    <property type="molecule type" value="Genomic_DNA"/>
</dbReference>
<dbReference type="InterPro" id="IPR050678">
    <property type="entry name" value="DNA_Partitioning_ATPase"/>
</dbReference>
<sequence>MILLIAHHKGGVGKSTLAINLAVAFQQLGKKVHVLETDPSVRTASRWADDREELGYAPVITTRKEGKLSATLKEMNDQNDVVIVDTAGKDSKETRSAMIAADILLVPTGTSQADLDSTLDLADTIETARDYNEELKTLIVISKASTHALSDEVQEAKEYLEDFPQGVDAEVAEAVVYHRKAYQSTLSEGISVLESRDTKAKAEIQLLTQEILTLKETR</sequence>
<gene>
    <name evidence="2" type="ORF">E4U03_03265</name>
</gene>
<organism evidence="2 3">
    <name type="scientific">Rothia nasimurium</name>
    <dbReference type="NCBI Taxonomy" id="85336"/>
    <lineage>
        <taxon>Bacteria</taxon>
        <taxon>Bacillati</taxon>
        <taxon>Actinomycetota</taxon>
        <taxon>Actinomycetes</taxon>
        <taxon>Micrococcales</taxon>
        <taxon>Micrococcaceae</taxon>
        <taxon>Rothia</taxon>
    </lineage>
</organism>
<dbReference type="OrthoDB" id="3173068at2"/>
<dbReference type="InterPro" id="IPR027417">
    <property type="entry name" value="P-loop_NTPase"/>
</dbReference>
<dbReference type="Pfam" id="PF01656">
    <property type="entry name" value="CbiA"/>
    <property type="match status" value="1"/>
</dbReference>
<protein>
    <submittedName>
        <fullName evidence="2">Chromosome partitioning protein</fullName>
    </submittedName>
</protein>
<accession>A0A4Y9F556</accession>
<dbReference type="RefSeq" id="WP_135011562.1">
    <property type="nucleotide sequence ID" value="NZ_JADGLK010000008.1"/>
</dbReference>
<dbReference type="AlphaFoldDB" id="A0A4Y9F556"/>
<dbReference type="PANTHER" id="PTHR13696">
    <property type="entry name" value="P-LOOP CONTAINING NUCLEOSIDE TRIPHOSPHATE HYDROLASE"/>
    <property type="match status" value="1"/>
</dbReference>